<evidence type="ECO:0000313" key="2">
    <source>
        <dbReference type="Proteomes" id="UP000460666"/>
    </source>
</evidence>
<evidence type="ECO:0008006" key="3">
    <source>
        <dbReference type="Google" id="ProtNLM"/>
    </source>
</evidence>
<name>A0A642FCP1_BACFG</name>
<dbReference type="CDD" id="cd13120">
    <property type="entry name" value="BF2867_like_N"/>
    <property type="match status" value="1"/>
</dbReference>
<dbReference type="Proteomes" id="UP000460666">
    <property type="component" value="Unassembled WGS sequence"/>
</dbReference>
<dbReference type="InterPro" id="IPR042278">
    <property type="entry name" value="Mfa-like_1_N"/>
</dbReference>
<organism evidence="1 2">
    <name type="scientific">Bacteroides fragilis</name>
    <dbReference type="NCBI Taxonomy" id="817"/>
    <lineage>
        <taxon>Bacteria</taxon>
        <taxon>Pseudomonadati</taxon>
        <taxon>Bacteroidota</taxon>
        <taxon>Bacteroidia</taxon>
        <taxon>Bacteroidales</taxon>
        <taxon>Bacteroidaceae</taxon>
        <taxon>Bacteroides</taxon>
    </lineage>
</organism>
<comment type="caution">
    <text evidence="1">The sequence shown here is derived from an EMBL/GenBank/DDBJ whole genome shotgun (WGS) entry which is preliminary data.</text>
</comment>
<protein>
    <recommendedName>
        <fullName evidence="3">Fimbrillin family protein</fullName>
    </recommendedName>
</protein>
<dbReference type="Gene3D" id="2.60.40.2620">
    <property type="entry name" value="Fimbrillin-like"/>
    <property type="match status" value="1"/>
</dbReference>
<dbReference type="RefSeq" id="WP_130071476.1">
    <property type="nucleotide sequence ID" value="NZ_JAPUAW010000007.1"/>
</dbReference>
<dbReference type="PROSITE" id="PS51257">
    <property type="entry name" value="PROKAR_LIPOPROTEIN"/>
    <property type="match status" value="1"/>
</dbReference>
<sequence length="364" mass="41745">MEKLKYIIQILSLLFGACSSSEEAVMPEGGWETSSVQFQATVGEGENALYESDYFHEGDEIRIYCPVNYSIPNFMDEGGNYYTYKYSKTDDKAEPANWPYKFEAEGTGFDWRTLSPTSIFYPFEAVHFPGKQYLTAVPKDQSREGALEEADMLIAHRRQLLSEREKRVPLTFHHAFAMVQVQVKLPVSDNPTEGPFPADAIKRAYMHKMLTEYEVDYAAVIDNDGLRTVRVSDEDDKTTAEYPKRTDITMRCKKSNITDPDKDGVRYQEYICQGIVPEQSFLNEGRDFLYFEVNRHEGNDKTVLYKFVPNNANLTLKASHRLNLSLAIDAVTHEVVVLEAELIPWSKAETDMEIWPKPTTEEKE</sequence>
<dbReference type="EMBL" id="VWCJ01000025">
    <property type="protein sequence ID" value="KAA4991285.1"/>
    <property type="molecule type" value="Genomic_DNA"/>
</dbReference>
<accession>A0A642FCP1</accession>
<reference evidence="1 2" key="1">
    <citation type="journal article" date="2019" name="Nat. Med.">
        <title>A library of human gut bacterial isolates paired with longitudinal multiomics data enables mechanistic microbiome research.</title>
        <authorList>
            <person name="Poyet M."/>
            <person name="Groussin M."/>
            <person name="Gibbons S.M."/>
            <person name="Avila-Pacheco J."/>
            <person name="Jiang X."/>
            <person name="Kearney S.M."/>
            <person name="Perrotta A.R."/>
            <person name="Berdy B."/>
            <person name="Zhao S."/>
            <person name="Lieberman T.D."/>
            <person name="Swanson P.K."/>
            <person name="Smith M."/>
            <person name="Roesemann S."/>
            <person name="Alexander J.E."/>
            <person name="Rich S.A."/>
            <person name="Livny J."/>
            <person name="Vlamakis H."/>
            <person name="Clish C."/>
            <person name="Bullock K."/>
            <person name="Deik A."/>
            <person name="Scott J."/>
            <person name="Pierce K.A."/>
            <person name="Xavier R.J."/>
            <person name="Alm E.J."/>
        </authorList>
    </citation>
    <scope>NUCLEOTIDE SEQUENCE [LARGE SCALE GENOMIC DNA]</scope>
    <source>
        <strain evidence="1 2">BIOML-A46</strain>
    </source>
</reference>
<dbReference type="AlphaFoldDB" id="A0A642FCP1"/>
<dbReference type="Pfam" id="PF13149">
    <property type="entry name" value="Mfa_like_1"/>
    <property type="match status" value="1"/>
</dbReference>
<gene>
    <name evidence="1" type="ORF">F2Z89_21405</name>
</gene>
<evidence type="ECO:0000313" key="1">
    <source>
        <dbReference type="EMBL" id="KAA4991285.1"/>
    </source>
</evidence>
<dbReference type="InterPro" id="IPR025049">
    <property type="entry name" value="Mfa-like_1"/>
</dbReference>
<proteinExistence type="predicted"/>